<sequence>MKVEMDSLALDWPAKIGSLVVGAAAHGKNFTANQKVELLKHHQKFGKFLYRLIGISENGGNVALEASHMRRLPVVYAILQTFTKSQDASDTFWRQVRDGEGLRRSMPTYKLRNYLLTHNYGFGRGALGVKVSTFHEMTSKCITAWNAYRKGVATDLKYYISKEIPKSN</sequence>
<proteinExistence type="predicted"/>
<gene>
    <name evidence="1" type="ORF">TM448B01188_0020</name>
</gene>
<accession>A0A6M3Y5L4</accession>
<name>A0A6M3Y5L4_9ZZZZ</name>
<reference evidence="1" key="1">
    <citation type="submission" date="2020-03" db="EMBL/GenBank/DDBJ databases">
        <title>The deep terrestrial virosphere.</title>
        <authorList>
            <person name="Holmfeldt K."/>
            <person name="Nilsson E."/>
            <person name="Simone D."/>
            <person name="Lopez-Fernandez M."/>
            <person name="Wu X."/>
            <person name="de Brujin I."/>
            <person name="Lundin D."/>
            <person name="Andersson A."/>
            <person name="Bertilsson S."/>
            <person name="Dopson M."/>
        </authorList>
    </citation>
    <scope>NUCLEOTIDE SEQUENCE</scope>
    <source>
        <strain evidence="1">TM448B01188</strain>
    </source>
</reference>
<dbReference type="AlphaFoldDB" id="A0A6M3Y5L4"/>
<organism evidence="1">
    <name type="scientific">viral metagenome</name>
    <dbReference type="NCBI Taxonomy" id="1070528"/>
    <lineage>
        <taxon>unclassified sequences</taxon>
        <taxon>metagenomes</taxon>
        <taxon>organismal metagenomes</taxon>
    </lineage>
</organism>
<protein>
    <submittedName>
        <fullName evidence="1">Uncharacterized protein</fullName>
    </submittedName>
</protein>
<dbReference type="EMBL" id="MT145203">
    <property type="protein sequence ID" value="QJI05480.1"/>
    <property type="molecule type" value="Genomic_DNA"/>
</dbReference>
<evidence type="ECO:0000313" key="1">
    <source>
        <dbReference type="EMBL" id="QJI05480.1"/>
    </source>
</evidence>